<feature type="domain" description="TonB-dependent receptor-like beta-barrel" evidence="14">
    <location>
        <begin position="258"/>
        <end position="691"/>
    </location>
</feature>
<feature type="signal peptide" evidence="13">
    <location>
        <begin position="1"/>
        <end position="25"/>
    </location>
</feature>
<dbReference type="SUPFAM" id="SSF56935">
    <property type="entry name" value="Porins"/>
    <property type="match status" value="1"/>
</dbReference>
<evidence type="ECO:0000313" key="16">
    <source>
        <dbReference type="EMBL" id="MCS0609594.1"/>
    </source>
</evidence>
<dbReference type="EMBL" id="JANUGV010000004">
    <property type="protein sequence ID" value="MCS0609594.1"/>
    <property type="molecule type" value="Genomic_DNA"/>
</dbReference>
<evidence type="ECO:0000256" key="2">
    <source>
        <dbReference type="ARBA" id="ARBA00009810"/>
    </source>
</evidence>
<keyword evidence="5 10" id="KW-0812">Transmembrane</keyword>
<keyword evidence="8 16" id="KW-0675">Receptor</keyword>
<dbReference type="RefSeq" id="WP_258857244.1">
    <property type="nucleotide sequence ID" value="NZ_JANUGV010000004.1"/>
</dbReference>
<dbReference type="InterPro" id="IPR037066">
    <property type="entry name" value="Plug_dom_sf"/>
</dbReference>
<comment type="similarity">
    <text evidence="2 10 11">Belongs to the TonB-dependent receptor family.</text>
</comment>
<protein>
    <submittedName>
        <fullName evidence="16">TonB-dependent receptor</fullName>
    </submittedName>
</protein>
<evidence type="ECO:0000256" key="8">
    <source>
        <dbReference type="ARBA" id="ARBA00023170"/>
    </source>
</evidence>
<keyword evidence="9 10" id="KW-0998">Cell outer membrane</keyword>
<dbReference type="Gene3D" id="2.170.130.10">
    <property type="entry name" value="TonB-dependent receptor, plug domain"/>
    <property type="match status" value="1"/>
</dbReference>
<dbReference type="Pfam" id="PF07715">
    <property type="entry name" value="Plug"/>
    <property type="match status" value="1"/>
</dbReference>
<evidence type="ECO:0000256" key="12">
    <source>
        <dbReference type="SAM" id="MobiDB-lite"/>
    </source>
</evidence>
<evidence type="ECO:0000256" key="4">
    <source>
        <dbReference type="ARBA" id="ARBA00022452"/>
    </source>
</evidence>
<dbReference type="InterPro" id="IPR012910">
    <property type="entry name" value="Plug_dom"/>
</dbReference>
<keyword evidence="3 10" id="KW-0813">Transport</keyword>
<sequence length="729" mass="80464">MHVDAKPLRRTLIAAAIVASFTAHAQEGQPKGGAEQKAADSKMQQVEVRGSAEAYDPRRDDTASKIVVNHDEIVKHGDTSVLDVLKRVPGVTVSGANGRGGEIRMRGLGSGYTQILINGERAPAGFSIDSLAPDVIERIEVLRAATAEFSTQSIAGTINIVLKKAIKTAQRELKLGYGRGPDFTNPTANLQLSDKAGKMSWSLAANVIHQEAGRDSPALEEGYNPAGREVLLRETESSAGTHFDAINITPRINWTLANGDTVTWQTFLNANRFAMDQYSDVSTLLGSAPQFPHQGMWMTNTNRFFHTDVNWTHKLESGSKLDFKLGTAIGALRNDTHRMAFDRGTPTLDSDIYSHGTDRDLSSTGKYTNPLVENHSLAVGWDMGFHNRSDARYQQDLPIGAAPGFILDEHYTGRVARLAGFVQDEWNVTPRWSVYMGVRWEGIQTRVEGNTFDTAHARSSVWSPLMQTLYKLPGTKADQVRLALTRTYKSPDVQSLIPHRFLSLNNSSTEPDFMGNPDLKPELARGIDASYEHFWEGGGMLSASVSSRQIKDFTRQMVVFKDGRWVGMPFNYGDARTYGLELESKFPLKTLFAAAPAIDLRASVSRNWSTVDSVPGPNNRLDQQTPLSATFGIDYKAGQLTTGASYAFKNGGPVRISVNQMAYQSVRRDLDMYALWKFNPQYQLRLALSNVLRQDFINSGSYTDAAGSVTRTSIYPGKMIARATLEMKF</sequence>
<feature type="domain" description="TonB-dependent receptor plug" evidence="15">
    <location>
        <begin position="59"/>
        <end position="157"/>
    </location>
</feature>
<evidence type="ECO:0000256" key="3">
    <source>
        <dbReference type="ARBA" id="ARBA00022448"/>
    </source>
</evidence>
<feature type="chain" id="PRO_5046821009" evidence="13">
    <location>
        <begin position="26"/>
        <end position="729"/>
    </location>
</feature>
<comment type="subcellular location">
    <subcellularLocation>
        <location evidence="1 10">Cell outer membrane</location>
        <topology evidence="1 10">Multi-pass membrane protein</topology>
    </subcellularLocation>
</comment>
<gene>
    <name evidence="16" type="ORF">NX773_15610</name>
</gene>
<proteinExistence type="inferred from homology"/>
<keyword evidence="13" id="KW-0732">Signal</keyword>
<dbReference type="Proteomes" id="UP001205861">
    <property type="component" value="Unassembled WGS sequence"/>
</dbReference>
<comment type="caution">
    <text evidence="16">The sequence shown here is derived from an EMBL/GenBank/DDBJ whole genome shotgun (WGS) entry which is preliminary data.</text>
</comment>
<accession>A0ABT2BM48</accession>
<organism evidence="16 17">
    <name type="scientific">Massilia solisilvae</name>
    <dbReference type="NCBI Taxonomy" id="1811225"/>
    <lineage>
        <taxon>Bacteria</taxon>
        <taxon>Pseudomonadati</taxon>
        <taxon>Pseudomonadota</taxon>
        <taxon>Betaproteobacteria</taxon>
        <taxon>Burkholderiales</taxon>
        <taxon>Oxalobacteraceae</taxon>
        <taxon>Telluria group</taxon>
        <taxon>Massilia</taxon>
    </lineage>
</organism>
<dbReference type="PROSITE" id="PS52016">
    <property type="entry name" value="TONB_DEPENDENT_REC_3"/>
    <property type="match status" value="1"/>
</dbReference>
<evidence type="ECO:0000256" key="6">
    <source>
        <dbReference type="ARBA" id="ARBA00023077"/>
    </source>
</evidence>
<dbReference type="Pfam" id="PF00593">
    <property type="entry name" value="TonB_dep_Rec_b-barrel"/>
    <property type="match status" value="1"/>
</dbReference>
<evidence type="ECO:0000256" key="1">
    <source>
        <dbReference type="ARBA" id="ARBA00004571"/>
    </source>
</evidence>
<dbReference type="PANTHER" id="PTHR40980:SF4">
    <property type="entry name" value="TONB-DEPENDENT RECEPTOR-LIKE BETA-BARREL DOMAIN-CONTAINING PROTEIN"/>
    <property type="match status" value="1"/>
</dbReference>
<evidence type="ECO:0000256" key="10">
    <source>
        <dbReference type="PROSITE-ProRule" id="PRU01360"/>
    </source>
</evidence>
<dbReference type="InterPro" id="IPR036942">
    <property type="entry name" value="Beta-barrel_TonB_sf"/>
</dbReference>
<dbReference type="InterPro" id="IPR039426">
    <property type="entry name" value="TonB-dep_rcpt-like"/>
</dbReference>
<evidence type="ECO:0000259" key="14">
    <source>
        <dbReference type="Pfam" id="PF00593"/>
    </source>
</evidence>
<dbReference type="PANTHER" id="PTHR40980">
    <property type="entry name" value="PLUG DOMAIN-CONTAINING PROTEIN"/>
    <property type="match status" value="1"/>
</dbReference>
<keyword evidence="4 10" id="KW-1134">Transmembrane beta strand</keyword>
<evidence type="ECO:0000256" key="7">
    <source>
        <dbReference type="ARBA" id="ARBA00023136"/>
    </source>
</evidence>
<evidence type="ECO:0000259" key="15">
    <source>
        <dbReference type="Pfam" id="PF07715"/>
    </source>
</evidence>
<keyword evidence="17" id="KW-1185">Reference proteome</keyword>
<keyword evidence="6 11" id="KW-0798">TonB box</keyword>
<keyword evidence="7 10" id="KW-0472">Membrane</keyword>
<evidence type="ECO:0000256" key="9">
    <source>
        <dbReference type="ARBA" id="ARBA00023237"/>
    </source>
</evidence>
<evidence type="ECO:0000256" key="13">
    <source>
        <dbReference type="SAM" id="SignalP"/>
    </source>
</evidence>
<evidence type="ECO:0000256" key="11">
    <source>
        <dbReference type="RuleBase" id="RU003357"/>
    </source>
</evidence>
<reference evidence="16 17" key="1">
    <citation type="submission" date="2022-08" db="EMBL/GenBank/DDBJ databases">
        <title>Reclassification of Massilia species as members of the genera Telluria, Duganella, Pseudoduganella, Mokoshia gen. nov. and Zemynaea gen. nov. using orthogonal and non-orthogonal genome-based approaches.</title>
        <authorList>
            <person name="Bowman J.P."/>
        </authorList>
    </citation>
    <scope>NUCLEOTIDE SEQUENCE [LARGE SCALE GENOMIC DNA]</scope>
    <source>
        <strain evidence="16 17">JCM 31607</strain>
    </source>
</reference>
<dbReference type="InterPro" id="IPR000531">
    <property type="entry name" value="Beta-barrel_TonB"/>
</dbReference>
<dbReference type="Gene3D" id="2.40.170.20">
    <property type="entry name" value="TonB-dependent receptor, beta-barrel domain"/>
    <property type="match status" value="1"/>
</dbReference>
<feature type="region of interest" description="Disordered" evidence="12">
    <location>
        <begin position="27"/>
        <end position="62"/>
    </location>
</feature>
<name>A0ABT2BM48_9BURK</name>
<evidence type="ECO:0000256" key="5">
    <source>
        <dbReference type="ARBA" id="ARBA00022692"/>
    </source>
</evidence>
<evidence type="ECO:0000313" key="17">
    <source>
        <dbReference type="Proteomes" id="UP001205861"/>
    </source>
</evidence>